<dbReference type="GO" id="GO:0005794">
    <property type="term" value="C:Golgi apparatus"/>
    <property type="evidence" value="ECO:0007669"/>
    <property type="project" value="TreeGrafter"/>
</dbReference>
<dbReference type="GO" id="GO:0006612">
    <property type="term" value="P:protein targeting to membrane"/>
    <property type="evidence" value="ECO:0007669"/>
    <property type="project" value="TreeGrafter"/>
</dbReference>
<dbReference type="GO" id="GO:0019706">
    <property type="term" value="F:protein-cysteine S-palmitoyltransferase activity"/>
    <property type="evidence" value="ECO:0007669"/>
    <property type="project" value="UniProtKB-EC"/>
</dbReference>
<evidence type="ECO:0000256" key="4">
    <source>
        <dbReference type="ARBA" id="ARBA00022989"/>
    </source>
</evidence>
<feature type="transmembrane region" description="Helical" evidence="10">
    <location>
        <begin position="291"/>
        <end position="314"/>
    </location>
</feature>
<dbReference type="InterPro" id="IPR001594">
    <property type="entry name" value="Palmitoyltrfase_DHHC"/>
</dbReference>
<dbReference type="AlphaFoldDB" id="A0A6P6YIZ3"/>
<dbReference type="PANTHER" id="PTHR22883">
    <property type="entry name" value="ZINC FINGER DHHC DOMAIN CONTAINING PROTEIN"/>
    <property type="match status" value="1"/>
</dbReference>
<sequence>MTQNSIESSSGMGVVVNSNVNVNNDNHNHSTIMTTMVTTDNNNVNPPIAAPIPTSSASTTATTCTPMATTNVRRIRRYRIFPGRNRFFCDGRIIMAKQISVFYFTVALLVGTCVCFFIFDSPYLSNKISPLVPIVAAFLFLFVLFCLLRTSFTDPGILPRATPAEAADVEQQIVPNQSNSSTMRPPPRTKEVMINNQMIKLKYCFTCKIFRPPRASHCSLCDNCVERFDHHCPWVGNCVGKRNYRFFYMFIVSLAFLCIYVFSCIITHFILLSKTMTFVEAVKQSPVSVVEMIICFFSVWSILGLAGFHTYLIMSNLTTNEDIKGSFSKRNHVSIKNPYSQGSIFRNCYSILCAPIGPSLIHRRSYVYCEESIITTAASASASSSANNCNNYHHQPISSSSAAAKQSQSIRFAANVAYPLQPTISGQQQQQQSIPVMANYYHHNHHAHLQQPNKSPQIISHQLKQSNGQSQYYVPIIKNSNQSQQHLHPDSHGQVYLGHDIDELDKQQQRLATQHHYYQQPAQSDNMLISESFNANDPLHHHHHYQTCAQQACYYHQKSSSSSSPSVRHHSNVAPPQSDNYATTMIIDPYYPNLAKKNSPSIMIDTDNDYCNYPTQHFIHNSNSNSNSNSNQQKSTTIPTTSCSHHHNHHHHHHHAANSSKASSSTGSCNSTTTYQSRSSSTNQPHSQPKRSQTTVKGQTQPPSTKQTNKIN</sequence>
<feature type="domain" description="Palmitoyltransferase DHHC" evidence="12">
    <location>
        <begin position="200"/>
        <end position="324"/>
    </location>
</feature>
<accession>A0A6P6YIZ3</accession>
<comment type="catalytic activity">
    <reaction evidence="9 10">
        <text>L-cysteinyl-[protein] + hexadecanoyl-CoA = S-hexadecanoyl-L-cysteinyl-[protein] + CoA</text>
        <dbReference type="Rhea" id="RHEA:36683"/>
        <dbReference type="Rhea" id="RHEA-COMP:10131"/>
        <dbReference type="Rhea" id="RHEA-COMP:11032"/>
        <dbReference type="ChEBI" id="CHEBI:29950"/>
        <dbReference type="ChEBI" id="CHEBI:57287"/>
        <dbReference type="ChEBI" id="CHEBI:57379"/>
        <dbReference type="ChEBI" id="CHEBI:74151"/>
        <dbReference type="EC" id="2.3.1.225"/>
    </reaction>
</comment>
<dbReference type="KEGG" id="dpte:113798819"/>
<evidence type="ECO:0000256" key="7">
    <source>
        <dbReference type="ARBA" id="ARBA00023288"/>
    </source>
</evidence>
<keyword evidence="13" id="KW-1185">Reference proteome</keyword>
<evidence type="ECO:0000256" key="11">
    <source>
        <dbReference type="SAM" id="MobiDB-lite"/>
    </source>
</evidence>
<keyword evidence="2 10" id="KW-0808">Transferase</keyword>
<gene>
    <name evidence="14" type="primary">LOC113798819</name>
</gene>
<feature type="transmembrane region" description="Helical" evidence="10">
    <location>
        <begin position="131"/>
        <end position="148"/>
    </location>
</feature>
<name>A0A6P6YIZ3_DERPT</name>
<evidence type="ECO:0000256" key="6">
    <source>
        <dbReference type="ARBA" id="ARBA00023139"/>
    </source>
</evidence>
<dbReference type="EC" id="2.3.1.225" evidence="10"/>
<evidence type="ECO:0000259" key="12">
    <source>
        <dbReference type="Pfam" id="PF01529"/>
    </source>
</evidence>
<dbReference type="PANTHER" id="PTHR22883:SF43">
    <property type="entry name" value="PALMITOYLTRANSFERASE APP"/>
    <property type="match status" value="1"/>
</dbReference>
<evidence type="ECO:0000256" key="10">
    <source>
        <dbReference type="RuleBase" id="RU079119"/>
    </source>
</evidence>
<dbReference type="OrthoDB" id="4096362at2759"/>
<evidence type="ECO:0000256" key="9">
    <source>
        <dbReference type="ARBA" id="ARBA00048048"/>
    </source>
</evidence>
<comment type="similarity">
    <text evidence="10">Belongs to the DHHC palmitoyltransferase family.</text>
</comment>
<feature type="compositionally biased region" description="Low complexity" evidence="11">
    <location>
        <begin position="621"/>
        <end position="631"/>
    </location>
</feature>
<keyword evidence="5 10" id="KW-0472">Membrane</keyword>
<feature type="region of interest" description="Disordered" evidence="11">
    <location>
        <begin position="615"/>
        <end position="712"/>
    </location>
</feature>
<dbReference type="GO" id="GO:0005783">
    <property type="term" value="C:endoplasmic reticulum"/>
    <property type="evidence" value="ECO:0007669"/>
    <property type="project" value="TreeGrafter"/>
</dbReference>
<keyword evidence="8 10" id="KW-0012">Acyltransferase</keyword>
<evidence type="ECO:0000256" key="5">
    <source>
        <dbReference type="ARBA" id="ARBA00023136"/>
    </source>
</evidence>
<evidence type="ECO:0000256" key="1">
    <source>
        <dbReference type="ARBA" id="ARBA00004127"/>
    </source>
</evidence>
<feature type="compositionally biased region" description="Basic residues" evidence="11">
    <location>
        <begin position="644"/>
        <end position="656"/>
    </location>
</feature>
<organism evidence="13 14">
    <name type="scientific">Dermatophagoides pteronyssinus</name>
    <name type="common">European house dust mite</name>
    <dbReference type="NCBI Taxonomy" id="6956"/>
    <lineage>
        <taxon>Eukaryota</taxon>
        <taxon>Metazoa</taxon>
        <taxon>Ecdysozoa</taxon>
        <taxon>Arthropoda</taxon>
        <taxon>Chelicerata</taxon>
        <taxon>Arachnida</taxon>
        <taxon>Acari</taxon>
        <taxon>Acariformes</taxon>
        <taxon>Sarcoptiformes</taxon>
        <taxon>Astigmata</taxon>
        <taxon>Psoroptidia</taxon>
        <taxon>Analgoidea</taxon>
        <taxon>Pyroglyphidae</taxon>
        <taxon>Dermatophagoidinae</taxon>
        <taxon>Dermatophagoides</taxon>
    </lineage>
</organism>
<evidence type="ECO:0000313" key="14">
    <source>
        <dbReference type="RefSeq" id="XP_027205207.1"/>
    </source>
</evidence>
<evidence type="ECO:0000256" key="3">
    <source>
        <dbReference type="ARBA" id="ARBA00022692"/>
    </source>
</evidence>
<dbReference type="RefSeq" id="XP_027205207.1">
    <property type="nucleotide sequence ID" value="XM_027349406.1"/>
</dbReference>
<feature type="region of interest" description="Disordered" evidence="11">
    <location>
        <begin position="559"/>
        <end position="580"/>
    </location>
</feature>
<evidence type="ECO:0000256" key="8">
    <source>
        <dbReference type="ARBA" id="ARBA00023315"/>
    </source>
</evidence>
<reference evidence="14" key="1">
    <citation type="submission" date="2025-08" db="UniProtKB">
        <authorList>
            <consortium name="RefSeq"/>
        </authorList>
    </citation>
    <scope>IDENTIFICATION</scope>
    <source>
        <strain evidence="14">Airmid</strain>
    </source>
</reference>
<evidence type="ECO:0000313" key="13">
    <source>
        <dbReference type="Proteomes" id="UP000515146"/>
    </source>
</evidence>
<dbReference type="InterPro" id="IPR039859">
    <property type="entry name" value="PFA4/ZDH16/20/ERF2-like"/>
</dbReference>
<feature type="compositionally biased region" description="Low complexity" evidence="11">
    <location>
        <begin position="657"/>
        <end position="682"/>
    </location>
</feature>
<keyword evidence="4 10" id="KW-1133">Transmembrane helix</keyword>
<feature type="transmembrane region" description="Helical" evidence="10">
    <location>
        <begin position="101"/>
        <end position="119"/>
    </location>
</feature>
<comment type="domain">
    <text evidence="10">The DHHC domain is required for palmitoyltransferase activity.</text>
</comment>
<proteinExistence type="inferred from homology"/>
<keyword evidence="6" id="KW-0564">Palmitate</keyword>
<feature type="compositionally biased region" description="Polar residues" evidence="11">
    <location>
        <begin position="683"/>
        <end position="712"/>
    </location>
</feature>
<feature type="transmembrane region" description="Helical" evidence="10">
    <location>
        <begin position="246"/>
        <end position="271"/>
    </location>
</feature>
<dbReference type="Proteomes" id="UP000515146">
    <property type="component" value="Unplaced"/>
</dbReference>
<dbReference type="InParanoid" id="A0A6P6YIZ3"/>
<dbReference type="PROSITE" id="PS50216">
    <property type="entry name" value="DHHC"/>
    <property type="match status" value="1"/>
</dbReference>
<dbReference type="Pfam" id="PF01529">
    <property type="entry name" value="DHHC"/>
    <property type="match status" value="1"/>
</dbReference>
<comment type="subcellular location">
    <subcellularLocation>
        <location evidence="1">Endomembrane system</location>
        <topology evidence="1">Multi-pass membrane protein</topology>
    </subcellularLocation>
</comment>
<keyword evidence="7" id="KW-0449">Lipoprotein</keyword>
<evidence type="ECO:0000256" key="2">
    <source>
        <dbReference type="ARBA" id="ARBA00022679"/>
    </source>
</evidence>
<keyword evidence="3 10" id="KW-0812">Transmembrane</keyword>
<protein>
    <recommendedName>
        <fullName evidence="10">Palmitoyltransferase</fullName>
        <ecNumber evidence="10">2.3.1.225</ecNumber>
    </recommendedName>
</protein>